<keyword evidence="3" id="KW-1185">Reference proteome</keyword>
<protein>
    <submittedName>
        <fullName evidence="2">GNAT family N-acetyltransferase</fullName>
        <ecNumber evidence="2">2.3.-.-</ecNumber>
    </submittedName>
</protein>
<dbReference type="InterPro" id="IPR016181">
    <property type="entry name" value="Acyl_CoA_acyltransferase"/>
</dbReference>
<dbReference type="RefSeq" id="WP_379076068.1">
    <property type="nucleotide sequence ID" value="NZ_JBHULL010000005.1"/>
</dbReference>
<dbReference type="Gene3D" id="3.40.630.30">
    <property type="match status" value="1"/>
</dbReference>
<reference evidence="3" key="1">
    <citation type="journal article" date="2019" name="Int. J. Syst. Evol. Microbiol.">
        <title>The Global Catalogue of Microorganisms (GCM) 10K type strain sequencing project: providing services to taxonomists for standard genome sequencing and annotation.</title>
        <authorList>
            <consortium name="The Broad Institute Genomics Platform"/>
            <consortium name="The Broad Institute Genome Sequencing Center for Infectious Disease"/>
            <person name="Wu L."/>
            <person name="Ma J."/>
        </authorList>
    </citation>
    <scope>NUCLEOTIDE SEQUENCE [LARGE SCALE GENOMIC DNA]</scope>
    <source>
        <strain evidence="3">KCTC 42866</strain>
    </source>
</reference>
<accession>A0ABW5MI96</accession>
<dbReference type="Proteomes" id="UP001597461">
    <property type="component" value="Unassembled WGS sequence"/>
</dbReference>
<dbReference type="GO" id="GO:0016746">
    <property type="term" value="F:acyltransferase activity"/>
    <property type="evidence" value="ECO:0007669"/>
    <property type="project" value="UniProtKB-KW"/>
</dbReference>
<proteinExistence type="predicted"/>
<gene>
    <name evidence="2" type="ORF">ACFSR6_05560</name>
</gene>
<feature type="domain" description="N-acetyltransferase" evidence="1">
    <location>
        <begin position="9"/>
        <end position="145"/>
    </location>
</feature>
<name>A0ABW5MI96_9SPHI</name>
<dbReference type="InterPro" id="IPR051531">
    <property type="entry name" value="N-acetyltransferase"/>
</dbReference>
<dbReference type="EMBL" id="JBHULL010000005">
    <property type="protein sequence ID" value="MFD2581948.1"/>
    <property type="molecule type" value="Genomic_DNA"/>
</dbReference>
<organism evidence="2 3">
    <name type="scientific">Pedobacter vanadiisoli</name>
    <dbReference type="NCBI Taxonomy" id="1761975"/>
    <lineage>
        <taxon>Bacteria</taxon>
        <taxon>Pseudomonadati</taxon>
        <taxon>Bacteroidota</taxon>
        <taxon>Sphingobacteriia</taxon>
        <taxon>Sphingobacteriales</taxon>
        <taxon>Sphingobacteriaceae</taxon>
        <taxon>Pedobacter</taxon>
    </lineage>
</organism>
<keyword evidence="2" id="KW-0012">Acyltransferase</keyword>
<evidence type="ECO:0000313" key="2">
    <source>
        <dbReference type="EMBL" id="MFD2581948.1"/>
    </source>
</evidence>
<evidence type="ECO:0000259" key="1">
    <source>
        <dbReference type="Pfam" id="PF13302"/>
    </source>
</evidence>
<evidence type="ECO:0000313" key="3">
    <source>
        <dbReference type="Proteomes" id="UP001597461"/>
    </source>
</evidence>
<dbReference type="EC" id="2.3.-.-" evidence="2"/>
<dbReference type="InterPro" id="IPR000182">
    <property type="entry name" value="GNAT_dom"/>
</dbReference>
<sequence>MKENYITQRLILSRLGLPDADFIFELLNSPEWIEFIGDRGITSRAAAEEYIKKITNDPACNFWVVKIKDLETPIGIITFIKRDYLDDYDIGFAFLNKYSKKGYAMEASAAFLMDQIKIDGRSNILAITTKANSDSIQLLEKLGMQFSKELDRENSSLLVYSLMVDKFLLNELTRQFFDVFTNANQREPDWERIYNICLPETLIIRKSNVSSDIYNLSSFIEPRKTMLSDGTLTGFEERETFAETKIIGNIAQRHSGYQKEGYINGVYFKGKGNKFFQFIRTEGCWKINSVIWEDE</sequence>
<dbReference type="PANTHER" id="PTHR43792">
    <property type="entry name" value="GNAT FAMILY, PUTATIVE (AFU_ORTHOLOGUE AFUA_3G00765)-RELATED-RELATED"/>
    <property type="match status" value="1"/>
</dbReference>
<comment type="caution">
    <text evidence="2">The sequence shown here is derived from an EMBL/GenBank/DDBJ whole genome shotgun (WGS) entry which is preliminary data.</text>
</comment>
<dbReference type="PANTHER" id="PTHR43792:SF1">
    <property type="entry name" value="N-ACETYLTRANSFERASE DOMAIN-CONTAINING PROTEIN"/>
    <property type="match status" value="1"/>
</dbReference>
<keyword evidence="2" id="KW-0808">Transferase</keyword>
<dbReference type="Pfam" id="PF13302">
    <property type="entry name" value="Acetyltransf_3"/>
    <property type="match status" value="1"/>
</dbReference>
<dbReference type="SUPFAM" id="SSF55729">
    <property type="entry name" value="Acyl-CoA N-acyltransferases (Nat)"/>
    <property type="match status" value="1"/>
</dbReference>